<evidence type="ECO:0000256" key="1">
    <source>
        <dbReference type="ARBA" id="ARBA00004196"/>
    </source>
</evidence>
<protein>
    <submittedName>
        <fullName evidence="3">Heparinase II/III family protein</fullName>
    </submittedName>
</protein>
<name>A0ABR7CNK6_9BACT</name>
<dbReference type="PANTHER" id="PTHR38045:SF1">
    <property type="entry name" value="HEPARINASE II_III-LIKE PROTEIN"/>
    <property type="match status" value="1"/>
</dbReference>
<dbReference type="PANTHER" id="PTHR38045">
    <property type="entry name" value="CHROMOSOME 1, WHOLE GENOME SHOTGUN SEQUENCE"/>
    <property type="match status" value="1"/>
</dbReference>
<comment type="subcellular location">
    <subcellularLocation>
        <location evidence="1">Cell envelope</location>
    </subcellularLocation>
</comment>
<sequence>MNAKGIVLVVVISFFATLSGADNKVSIDIGKLPPHPRILLCKGAEKALKKQAKLPVWNGLYESILQACDTMLGLPVNERVVVGRRLLATSRENLRRILFLGFAYRMTGEKRYSDRAEAEMLKAASFSDWNPSHFLDVAEMTAALAIGYDWLYPKLSETSRRTIRTAILEKGLKPSFGKEHDAILNAPTNWNQVCHCGMAYGALAVAETEPDLARRTIERAVEKVRIPMRHYAPDGAYPEGYAYWEYGTSFNVLLISAMENAFGTDFGLCDAPGFLESGKFMLHMVTPQLRSFCYSDCSTDAGLLPALFWFYRKTGDASILCNQGWLLQADSRKNHLQDRLLPLLFVWGQGASLDKPTVPETLYWKGGGDNPVFLMRSGWNDPDALYVGVKMGTPGASHAHMDVGSFIFEADGVRWAIDMGGEDYDRLEKRGVDLWNGAQGSQRWEVFRYNNKAHNTLTFNDKPQSIKGKVQIKDWRDSTRLRYVAMDLTPVYEGQVRYAERAVAMVDDSYAVIEDRVEPGLYYTRMRWTLVTEATPRILSDSVLLLERGGKRCYVRIASQTPVRWIIRPAVSENTYDSPNPGVTIVAFDTDLTLRQAQRICVFLMPGEMKETAYTSVL</sequence>
<evidence type="ECO:0000313" key="4">
    <source>
        <dbReference type="Proteomes" id="UP000636891"/>
    </source>
</evidence>
<dbReference type="Gene3D" id="1.50.10.100">
    <property type="entry name" value="Chondroitin AC/alginate lyase"/>
    <property type="match status" value="1"/>
</dbReference>
<proteinExistence type="predicted"/>
<accession>A0ABR7CNK6</accession>
<dbReference type="RefSeq" id="WP_118656872.1">
    <property type="nucleotide sequence ID" value="NZ_JACOOK010000005.1"/>
</dbReference>
<gene>
    <name evidence="3" type="ORF">H8S08_09550</name>
</gene>
<comment type="caution">
    <text evidence="3">The sequence shown here is derived from an EMBL/GenBank/DDBJ whole genome shotgun (WGS) entry which is preliminary data.</text>
</comment>
<feature type="domain" description="Heparinase II/III-like C-terminal" evidence="2">
    <location>
        <begin position="383"/>
        <end position="519"/>
    </location>
</feature>
<dbReference type="SUPFAM" id="SSF48230">
    <property type="entry name" value="Chondroitin AC/alginate lyase"/>
    <property type="match status" value="1"/>
</dbReference>
<dbReference type="Proteomes" id="UP000636891">
    <property type="component" value="Unassembled WGS sequence"/>
</dbReference>
<evidence type="ECO:0000259" key="2">
    <source>
        <dbReference type="Pfam" id="PF07940"/>
    </source>
</evidence>
<evidence type="ECO:0000313" key="3">
    <source>
        <dbReference type="EMBL" id="MBC5617256.1"/>
    </source>
</evidence>
<dbReference type="Gene3D" id="2.70.98.70">
    <property type="match status" value="1"/>
</dbReference>
<dbReference type="InterPro" id="IPR012480">
    <property type="entry name" value="Hepar_II_III_C"/>
</dbReference>
<organism evidence="3 4">
    <name type="scientific">Alistipes hominis</name>
    <dbReference type="NCBI Taxonomy" id="2763015"/>
    <lineage>
        <taxon>Bacteria</taxon>
        <taxon>Pseudomonadati</taxon>
        <taxon>Bacteroidota</taxon>
        <taxon>Bacteroidia</taxon>
        <taxon>Bacteroidales</taxon>
        <taxon>Rikenellaceae</taxon>
        <taxon>Alistipes</taxon>
    </lineage>
</organism>
<dbReference type="Pfam" id="PF07940">
    <property type="entry name" value="Hepar_II_III_C"/>
    <property type="match status" value="1"/>
</dbReference>
<reference evidence="3 4" key="1">
    <citation type="submission" date="2020-08" db="EMBL/GenBank/DDBJ databases">
        <title>Genome public.</title>
        <authorList>
            <person name="Liu C."/>
            <person name="Sun Q."/>
        </authorList>
    </citation>
    <scope>NUCLEOTIDE SEQUENCE [LARGE SCALE GENOMIC DNA]</scope>
    <source>
        <strain evidence="3 4">New-7</strain>
    </source>
</reference>
<dbReference type="InterPro" id="IPR008929">
    <property type="entry name" value="Chondroitin_lyas"/>
</dbReference>
<dbReference type="EMBL" id="JACOOK010000005">
    <property type="protein sequence ID" value="MBC5617256.1"/>
    <property type="molecule type" value="Genomic_DNA"/>
</dbReference>
<keyword evidence="4" id="KW-1185">Reference proteome</keyword>